<feature type="non-terminal residue" evidence="2">
    <location>
        <position position="218"/>
    </location>
</feature>
<name>A0A0B6ZHF7_9EUPU</name>
<protein>
    <submittedName>
        <fullName evidence="2">Uncharacterized protein</fullName>
    </submittedName>
</protein>
<reference evidence="2" key="1">
    <citation type="submission" date="2014-12" db="EMBL/GenBank/DDBJ databases">
        <title>Insight into the proteome of Arion vulgaris.</title>
        <authorList>
            <person name="Aradska J."/>
            <person name="Bulat T."/>
            <person name="Smidak R."/>
            <person name="Sarate P."/>
            <person name="Gangsoo J."/>
            <person name="Sialana F."/>
            <person name="Bilban M."/>
            <person name="Lubec G."/>
        </authorList>
    </citation>
    <scope>NUCLEOTIDE SEQUENCE</scope>
    <source>
        <tissue evidence="2">Skin</tissue>
    </source>
</reference>
<feature type="non-terminal residue" evidence="2">
    <location>
        <position position="1"/>
    </location>
</feature>
<evidence type="ECO:0000313" key="2">
    <source>
        <dbReference type="EMBL" id="CEK68039.1"/>
    </source>
</evidence>
<organism evidence="2">
    <name type="scientific">Arion vulgaris</name>
    <dbReference type="NCBI Taxonomy" id="1028688"/>
    <lineage>
        <taxon>Eukaryota</taxon>
        <taxon>Metazoa</taxon>
        <taxon>Spiralia</taxon>
        <taxon>Lophotrochozoa</taxon>
        <taxon>Mollusca</taxon>
        <taxon>Gastropoda</taxon>
        <taxon>Heterobranchia</taxon>
        <taxon>Euthyneura</taxon>
        <taxon>Panpulmonata</taxon>
        <taxon>Eupulmonata</taxon>
        <taxon>Stylommatophora</taxon>
        <taxon>Helicina</taxon>
        <taxon>Arionoidea</taxon>
        <taxon>Arionidae</taxon>
        <taxon>Arion</taxon>
    </lineage>
</organism>
<accession>A0A0B6ZHF7</accession>
<feature type="compositionally biased region" description="Low complexity" evidence="1">
    <location>
        <begin position="138"/>
        <end position="151"/>
    </location>
</feature>
<proteinExistence type="predicted"/>
<sequence length="218" mass="23572">DSEILFHEIDYALLMSPDHPPQQGDEPCENIVKYIVRKIENQAVVSTNSRNIVPVDDTKYATSPIKDQAGNSQCLSACDDLIRSNVSSNVSVATKTKADGFPPLSSTASIGECLDCCSRAKNVQPEIQHDVIQMAKTNSLSNVESSSSNSSRMGVDLKTNTHSSLQPHLSSQTLEDIKNISLSSSVNRVKEHLAALAETARSEPISSPCLPPSQNVEH</sequence>
<evidence type="ECO:0000256" key="1">
    <source>
        <dbReference type="SAM" id="MobiDB-lite"/>
    </source>
</evidence>
<feature type="region of interest" description="Disordered" evidence="1">
    <location>
        <begin position="138"/>
        <end position="170"/>
    </location>
</feature>
<feature type="region of interest" description="Disordered" evidence="1">
    <location>
        <begin position="198"/>
        <end position="218"/>
    </location>
</feature>
<feature type="compositionally biased region" description="Polar residues" evidence="1">
    <location>
        <begin position="158"/>
        <end position="170"/>
    </location>
</feature>
<dbReference type="EMBL" id="HACG01021174">
    <property type="protein sequence ID" value="CEK68039.1"/>
    <property type="molecule type" value="Transcribed_RNA"/>
</dbReference>
<gene>
    <name evidence="2" type="primary">ORF64863</name>
</gene>
<dbReference type="AlphaFoldDB" id="A0A0B6ZHF7"/>